<dbReference type="GO" id="GO:0044877">
    <property type="term" value="F:protein-containing complex binding"/>
    <property type="evidence" value="ECO:0007669"/>
    <property type="project" value="TreeGrafter"/>
</dbReference>
<dbReference type="EMBL" id="ML977505">
    <property type="protein sequence ID" value="KAF2130146.1"/>
    <property type="molecule type" value="Genomic_DNA"/>
</dbReference>
<organism evidence="2 3">
    <name type="scientific">Dothidotthia symphoricarpi CBS 119687</name>
    <dbReference type="NCBI Taxonomy" id="1392245"/>
    <lineage>
        <taxon>Eukaryota</taxon>
        <taxon>Fungi</taxon>
        <taxon>Dikarya</taxon>
        <taxon>Ascomycota</taxon>
        <taxon>Pezizomycotina</taxon>
        <taxon>Dothideomycetes</taxon>
        <taxon>Pleosporomycetidae</taxon>
        <taxon>Pleosporales</taxon>
        <taxon>Dothidotthiaceae</taxon>
        <taxon>Dothidotthia</taxon>
    </lineage>
</organism>
<dbReference type="Proteomes" id="UP000799771">
    <property type="component" value="Unassembled WGS sequence"/>
</dbReference>
<gene>
    <name evidence="2" type="ORF">P153DRAFT_290281</name>
</gene>
<dbReference type="Pfam" id="PF05368">
    <property type="entry name" value="NmrA"/>
    <property type="match status" value="1"/>
</dbReference>
<dbReference type="InterPro" id="IPR051207">
    <property type="entry name" value="ComplexI_NDUFA9_subunit"/>
</dbReference>
<dbReference type="PANTHER" id="PTHR12126">
    <property type="entry name" value="NADH-UBIQUINONE OXIDOREDUCTASE 39 KDA SUBUNIT-RELATED"/>
    <property type="match status" value="1"/>
</dbReference>
<dbReference type="GO" id="GO:0005739">
    <property type="term" value="C:mitochondrion"/>
    <property type="evidence" value="ECO:0007669"/>
    <property type="project" value="TreeGrafter"/>
</dbReference>
<evidence type="ECO:0000259" key="1">
    <source>
        <dbReference type="Pfam" id="PF05368"/>
    </source>
</evidence>
<dbReference type="AlphaFoldDB" id="A0A6A6AF17"/>
<sequence length="389" mass="44617">MALPLRCARSRTALSAPSPAIRAANFSTSMYRRQQQLNHDVKITRTGKPIITVAGGRSSLGGYTATVFGATGFLGRYIVNRLARSGCTVIIPFREDMAKRHLKVAGDLGRVIFMEMDLRNTASIEEAVRHSDIVYNLIGRDYPTKNFDLEDVHVEGTERIVESVAKYDIDRYVHVSSHSAHLDSASEFYRTKAKGEQVARSIYPETTIVRPAPMFGYEDRLLNRLAYPSNVVTSNWMQERLRPVHVIDVGTALERMLQDDTTAAETFELYGPTEYTMSEINDLVEKEAMKKRRHVNVPKRILQPVAHYANKFLWWPVHSRDEVEREFIDQTIDPSAKTFKDLEIEPVELKSLTFEYLKGYRSSSYYDLPPMSEKEKREEKKYLHVIDDQ</sequence>
<dbReference type="OrthoDB" id="275457at2759"/>
<dbReference type="InterPro" id="IPR036291">
    <property type="entry name" value="NAD(P)-bd_dom_sf"/>
</dbReference>
<dbReference type="RefSeq" id="XP_033524533.1">
    <property type="nucleotide sequence ID" value="XM_033663704.1"/>
</dbReference>
<dbReference type="CDD" id="cd05271">
    <property type="entry name" value="NDUFA9_like_SDR_a"/>
    <property type="match status" value="1"/>
</dbReference>
<keyword evidence="3" id="KW-1185">Reference proteome</keyword>
<accession>A0A6A6AF17</accession>
<reference evidence="2" key="1">
    <citation type="journal article" date="2020" name="Stud. Mycol.">
        <title>101 Dothideomycetes genomes: a test case for predicting lifestyles and emergence of pathogens.</title>
        <authorList>
            <person name="Haridas S."/>
            <person name="Albert R."/>
            <person name="Binder M."/>
            <person name="Bloem J."/>
            <person name="Labutti K."/>
            <person name="Salamov A."/>
            <person name="Andreopoulos B."/>
            <person name="Baker S."/>
            <person name="Barry K."/>
            <person name="Bills G."/>
            <person name="Bluhm B."/>
            <person name="Cannon C."/>
            <person name="Castanera R."/>
            <person name="Culley D."/>
            <person name="Daum C."/>
            <person name="Ezra D."/>
            <person name="Gonzalez J."/>
            <person name="Henrissat B."/>
            <person name="Kuo A."/>
            <person name="Liang C."/>
            <person name="Lipzen A."/>
            <person name="Lutzoni F."/>
            <person name="Magnuson J."/>
            <person name="Mondo S."/>
            <person name="Nolan M."/>
            <person name="Ohm R."/>
            <person name="Pangilinan J."/>
            <person name="Park H.-J."/>
            <person name="Ramirez L."/>
            <person name="Alfaro M."/>
            <person name="Sun H."/>
            <person name="Tritt A."/>
            <person name="Yoshinaga Y."/>
            <person name="Zwiers L.-H."/>
            <person name="Turgeon B."/>
            <person name="Goodwin S."/>
            <person name="Spatafora J."/>
            <person name="Crous P."/>
            <person name="Grigoriev I."/>
        </authorList>
    </citation>
    <scope>NUCLEOTIDE SEQUENCE</scope>
    <source>
        <strain evidence="2">CBS 119687</strain>
    </source>
</reference>
<dbReference type="FunFam" id="3.40.50.720:FF:000358">
    <property type="entry name" value="NADH-ubiquinone oxidoreductase 39 kDa subunit"/>
    <property type="match status" value="1"/>
</dbReference>
<dbReference type="PANTHER" id="PTHR12126:SF11">
    <property type="entry name" value="NADH DEHYDROGENASE [UBIQUINONE] 1 ALPHA SUBCOMPLEX SUBUNIT 9, MITOCHONDRIAL"/>
    <property type="match status" value="1"/>
</dbReference>
<dbReference type="Gene3D" id="3.40.50.720">
    <property type="entry name" value="NAD(P)-binding Rossmann-like Domain"/>
    <property type="match status" value="1"/>
</dbReference>
<evidence type="ECO:0000313" key="2">
    <source>
        <dbReference type="EMBL" id="KAF2130146.1"/>
    </source>
</evidence>
<name>A0A6A6AF17_9PLEO</name>
<dbReference type="InterPro" id="IPR008030">
    <property type="entry name" value="NmrA-like"/>
</dbReference>
<dbReference type="SUPFAM" id="SSF51735">
    <property type="entry name" value="NAD(P)-binding Rossmann-fold domains"/>
    <property type="match status" value="1"/>
</dbReference>
<feature type="domain" description="NmrA-like" evidence="1">
    <location>
        <begin position="65"/>
        <end position="339"/>
    </location>
</feature>
<evidence type="ECO:0000313" key="3">
    <source>
        <dbReference type="Proteomes" id="UP000799771"/>
    </source>
</evidence>
<protein>
    <submittedName>
        <fullName evidence="2">NAD(P)-binding protein</fullName>
    </submittedName>
</protein>
<dbReference type="GeneID" id="54404136"/>
<proteinExistence type="predicted"/>